<keyword evidence="4 8" id="KW-0812">Transmembrane</keyword>
<dbReference type="EMBL" id="VNJI01000054">
    <property type="protein sequence ID" value="TVY05615.1"/>
    <property type="molecule type" value="Genomic_DNA"/>
</dbReference>
<dbReference type="InterPro" id="IPR050445">
    <property type="entry name" value="Bact_polysacc_biosynth/exp"/>
</dbReference>
<evidence type="ECO:0000313" key="11">
    <source>
        <dbReference type="Proteomes" id="UP000317036"/>
    </source>
</evidence>
<feature type="domain" description="Polysaccharide chain length determinant N-terminal" evidence="9">
    <location>
        <begin position="14"/>
        <end position="108"/>
    </location>
</feature>
<accession>A0A559K0D1</accession>
<dbReference type="InterPro" id="IPR003856">
    <property type="entry name" value="LPS_length_determ_N"/>
</dbReference>
<protein>
    <submittedName>
        <fullName evidence="10">Lipopolysaccharide biosynthesis protein</fullName>
    </submittedName>
</protein>
<proteinExistence type="inferred from homology"/>
<evidence type="ECO:0000256" key="8">
    <source>
        <dbReference type="SAM" id="Phobius"/>
    </source>
</evidence>
<keyword evidence="11" id="KW-1185">Reference proteome</keyword>
<feature type="transmembrane region" description="Helical" evidence="8">
    <location>
        <begin position="193"/>
        <end position="212"/>
    </location>
</feature>
<sequence>MYLTFKLSWRDIMEINLREYYRMIKKRLWIIVLSVVLSTIAAAQYSNINYQPVYQASTKLIVNTVATDGNGGRGPIDLGMMAMGDSSQQINMYKEIIKTPAIMEKVAQRHPELNITSEQLINSVNVTAVNSTPIMAIIAQSFSHERAVKIVNYVTEVFQTEMPKIMKIESITILNAAKLTDKPSLVNKKSNQLIILAVAASLVVSIGIILFLDSLDDTLKTEEDIREVFNVMTLAMVPKIKDRELRVKKKATSSGHQMGEAQYASNNR</sequence>
<evidence type="ECO:0000256" key="4">
    <source>
        <dbReference type="ARBA" id="ARBA00022692"/>
    </source>
</evidence>
<keyword evidence="3" id="KW-1003">Cell membrane</keyword>
<comment type="similarity">
    <text evidence="2">Belongs to the CpsC/CapA family.</text>
</comment>
<dbReference type="GO" id="GO:0004713">
    <property type="term" value="F:protein tyrosine kinase activity"/>
    <property type="evidence" value="ECO:0007669"/>
    <property type="project" value="TreeGrafter"/>
</dbReference>
<evidence type="ECO:0000259" key="9">
    <source>
        <dbReference type="Pfam" id="PF02706"/>
    </source>
</evidence>
<dbReference type="Pfam" id="PF02706">
    <property type="entry name" value="Wzz"/>
    <property type="match status" value="1"/>
</dbReference>
<organism evidence="10 11">
    <name type="scientific">Paenibacillus cremeus</name>
    <dbReference type="NCBI Taxonomy" id="2163881"/>
    <lineage>
        <taxon>Bacteria</taxon>
        <taxon>Bacillati</taxon>
        <taxon>Bacillota</taxon>
        <taxon>Bacilli</taxon>
        <taxon>Bacillales</taxon>
        <taxon>Paenibacillaceae</taxon>
        <taxon>Paenibacillus</taxon>
    </lineage>
</organism>
<dbReference type="PANTHER" id="PTHR32309:SF13">
    <property type="entry name" value="FERRIC ENTEROBACTIN TRANSPORT PROTEIN FEPE"/>
    <property type="match status" value="1"/>
</dbReference>
<evidence type="ECO:0000256" key="6">
    <source>
        <dbReference type="ARBA" id="ARBA00023136"/>
    </source>
</evidence>
<dbReference type="Proteomes" id="UP000317036">
    <property type="component" value="Unassembled WGS sequence"/>
</dbReference>
<evidence type="ECO:0000313" key="10">
    <source>
        <dbReference type="EMBL" id="TVY05615.1"/>
    </source>
</evidence>
<evidence type="ECO:0000256" key="3">
    <source>
        <dbReference type="ARBA" id="ARBA00022475"/>
    </source>
</evidence>
<evidence type="ECO:0000256" key="2">
    <source>
        <dbReference type="ARBA" id="ARBA00006683"/>
    </source>
</evidence>
<feature type="region of interest" description="Disordered" evidence="7">
    <location>
        <begin position="248"/>
        <end position="268"/>
    </location>
</feature>
<name>A0A559K0D1_9BACL</name>
<dbReference type="AlphaFoldDB" id="A0A559K0D1"/>
<gene>
    <name evidence="10" type="ORF">FPZ49_28990</name>
</gene>
<evidence type="ECO:0000256" key="7">
    <source>
        <dbReference type="SAM" id="MobiDB-lite"/>
    </source>
</evidence>
<dbReference type="GO" id="GO:0005886">
    <property type="term" value="C:plasma membrane"/>
    <property type="evidence" value="ECO:0007669"/>
    <property type="project" value="UniProtKB-SubCell"/>
</dbReference>
<reference evidence="10 11" key="1">
    <citation type="submission" date="2019-07" db="EMBL/GenBank/DDBJ databases">
        <authorList>
            <person name="Kim J."/>
        </authorList>
    </citation>
    <scope>NUCLEOTIDE SEQUENCE [LARGE SCALE GENOMIC DNA]</scope>
    <source>
        <strain evidence="10 11">JC52</strain>
    </source>
</reference>
<evidence type="ECO:0000256" key="1">
    <source>
        <dbReference type="ARBA" id="ARBA00004651"/>
    </source>
</evidence>
<keyword evidence="6 8" id="KW-0472">Membrane</keyword>
<evidence type="ECO:0000256" key="5">
    <source>
        <dbReference type="ARBA" id="ARBA00022989"/>
    </source>
</evidence>
<comment type="caution">
    <text evidence="10">The sequence shown here is derived from an EMBL/GenBank/DDBJ whole genome shotgun (WGS) entry which is preliminary data.</text>
</comment>
<comment type="subcellular location">
    <subcellularLocation>
        <location evidence="1">Cell membrane</location>
        <topology evidence="1">Multi-pass membrane protein</topology>
    </subcellularLocation>
</comment>
<dbReference type="PANTHER" id="PTHR32309">
    <property type="entry name" value="TYROSINE-PROTEIN KINASE"/>
    <property type="match status" value="1"/>
</dbReference>
<keyword evidence="5 8" id="KW-1133">Transmembrane helix</keyword>